<dbReference type="EMBL" id="LFYR01000980">
    <property type="protein sequence ID" value="KMZ66460.1"/>
    <property type="molecule type" value="Genomic_DNA"/>
</dbReference>
<dbReference type="PANTHER" id="PTHR34962">
    <property type="entry name" value="EMBRYO DEFECTIVE 1703-RELATED"/>
    <property type="match status" value="1"/>
</dbReference>
<proteinExistence type="predicted"/>
<feature type="region of interest" description="Disordered" evidence="1">
    <location>
        <begin position="439"/>
        <end position="477"/>
    </location>
</feature>
<evidence type="ECO:0000313" key="2">
    <source>
        <dbReference type="EMBL" id="KMZ66460.1"/>
    </source>
</evidence>
<keyword evidence="3" id="KW-1185">Reference proteome</keyword>
<organism evidence="2 3">
    <name type="scientific">Zostera marina</name>
    <name type="common">Eelgrass</name>
    <dbReference type="NCBI Taxonomy" id="29655"/>
    <lineage>
        <taxon>Eukaryota</taxon>
        <taxon>Viridiplantae</taxon>
        <taxon>Streptophyta</taxon>
        <taxon>Embryophyta</taxon>
        <taxon>Tracheophyta</taxon>
        <taxon>Spermatophyta</taxon>
        <taxon>Magnoliopsida</taxon>
        <taxon>Liliopsida</taxon>
        <taxon>Zosteraceae</taxon>
        <taxon>Zostera</taxon>
    </lineage>
</organism>
<feature type="region of interest" description="Disordered" evidence="1">
    <location>
        <begin position="360"/>
        <end position="402"/>
    </location>
</feature>
<dbReference type="OrthoDB" id="1894577at2759"/>
<feature type="compositionally biased region" description="Basic and acidic residues" evidence="1">
    <location>
        <begin position="360"/>
        <end position="371"/>
    </location>
</feature>
<feature type="compositionally biased region" description="Basic and acidic residues" evidence="1">
    <location>
        <begin position="76"/>
        <end position="95"/>
    </location>
</feature>
<comment type="caution">
    <text evidence="2">The sequence shown here is derived from an EMBL/GenBank/DDBJ whole genome shotgun (WGS) entry which is preliminary data.</text>
</comment>
<accession>A0A0K9PE05</accession>
<gene>
    <name evidence="2" type="ORF">ZOSMA_29G01110</name>
</gene>
<dbReference type="AlphaFoldDB" id="A0A0K9PE05"/>
<feature type="region of interest" description="Disordered" evidence="1">
    <location>
        <begin position="57"/>
        <end position="95"/>
    </location>
</feature>
<evidence type="ECO:0000313" key="3">
    <source>
        <dbReference type="Proteomes" id="UP000036987"/>
    </source>
</evidence>
<dbReference type="PANTHER" id="PTHR34962:SF3">
    <property type="entry name" value="ABC SUBFAMILY C PROTEIN"/>
    <property type="match status" value="1"/>
</dbReference>
<protein>
    <submittedName>
        <fullName evidence="2">Uncharacterized protein</fullName>
    </submittedName>
</protein>
<feature type="compositionally biased region" description="Low complexity" evidence="1">
    <location>
        <begin position="463"/>
        <end position="477"/>
    </location>
</feature>
<dbReference type="Proteomes" id="UP000036987">
    <property type="component" value="Unassembled WGS sequence"/>
</dbReference>
<sequence>MLLPLRSAVLGSFPPLLVHLCCRCPHIIAAVTTPPSFPFHHHRSFSHRKNHLRTKLPQIPTPLHSSTPPIQGDGVLDEKSRDESIGDKRGEENRDETLYPSLSEIKALDETFGDESISYERNEGNQDETKVEFSSLSEIKALDETFGDESISYKRNEGNRDETKVEFSSLSEIKALDETFGDESISYERNEGNRDETKVEFSSLSEIKALDETFGDESISYERKEGNQDETKVEFSSLFEINAPDRTLNSGTAGFNISTVLVNVSLCLAIVVVVRIVMWTVATLRGEDSVPRQKAEDGKIVRELKLSLEDQRKVDEIKDLVMHIRGEEEAMLDIGSGAGAGETIIKKSLIEEIERRAGTEFQNKTEENGEKMKKKREIKKKVGDGDKAARRKPAFSKVKGDIASRDRMKGFDGSEWRNQRDSTDILSHSNDLEKTMLKESLEIKSVMPSKKLKPNSKERSRSGHGVSVSGAPISQSSSGSKELWWLKLPYVLCVYLRTGSEIDADSNDPMKRLYAMKMNPNSPDSPSHVIVFQDKNDATNLCYLLESHFESLGGFSTDIVPLPIKELKDAVLKNSMNVVVIKKSELRLYAGQPLVEVETAIRSIIQRNTDR</sequence>
<evidence type="ECO:0000256" key="1">
    <source>
        <dbReference type="SAM" id="MobiDB-lite"/>
    </source>
</evidence>
<reference evidence="3" key="1">
    <citation type="journal article" date="2016" name="Nature">
        <title>The genome of the seagrass Zostera marina reveals angiosperm adaptation to the sea.</title>
        <authorList>
            <person name="Olsen J.L."/>
            <person name="Rouze P."/>
            <person name="Verhelst B."/>
            <person name="Lin Y.-C."/>
            <person name="Bayer T."/>
            <person name="Collen J."/>
            <person name="Dattolo E."/>
            <person name="De Paoli E."/>
            <person name="Dittami S."/>
            <person name="Maumus F."/>
            <person name="Michel G."/>
            <person name="Kersting A."/>
            <person name="Lauritano C."/>
            <person name="Lohaus R."/>
            <person name="Toepel M."/>
            <person name="Tonon T."/>
            <person name="Vanneste K."/>
            <person name="Amirebrahimi M."/>
            <person name="Brakel J."/>
            <person name="Bostroem C."/>
            <person name="Chovatia M."/>
            <person name="Grimwood J."/>
            <person name="Jenkins J.W."/>
            <person name="Jueterbock A."/>
            <person name="Mraz A."/>
            <person name="Stam W.T."/>
            <person name="Tice H."/>
            <person name="Bornberg-Bauer E."/>
            <person name="Green P.J."/>
            <person name="Pearson G.A."/>
            <person name="Procaccini G."/>
            <person name="Duarte C.M."/>
            <person name="Schmutz J."/>
            <person name="Reusch T.B.H."/>
            <person name="Van de Peer Y."/>
        </authorList>
    </citation>
    <scope>NUCLEOTIDE SEQUENCE [LARGE SCALE GENOMIC DNA]</scope>
    <source>
        <strain evidence="3">cv. Finnish</strain>
    </source>
</reference>
<name>A0A0K9PE05_ZOSMR</name>